<comment type="caution">
    <text evidence="2">The sequence shown here is derived from an EMBL/GenBank/DDBJ whole genome shotgun (WGS) entry which is preliminary data.</text>
</comment>
<dbReference type="EMBL" id="BMAW01005142">
    <property type="protein sequence ID" value="GFS92741.1"/>
    <property type="molecule type" value="Genomic_DNA"/>
</dbReference>
<gene>
    <name evidence="1" type="ORF">NPIL_335271</name>
    <name evidence="2" type="ORF">NPIL_536501</name>
</gene>
<dbReference type="AlphaFoldDB" id="A0A8X6NKT7"/>
<dbReference type="EMBL" id="BMAW01058912">
    <property type="protein sequence ID" value="GFT18657.1"/>
    <property type="molecule type" value="Genomic_DNA"/>
</dbReference>
<dbReference type="Proteomes" id="UP000887013">
    <property type="component" value="Unassembled WGS sequence"/>
</dbReference>
<evidence type="ECO:0000313" key="3">
    <source>
        <dbReference type="Proteomes" id="UP000887013"/>
    </source>
</evidence>
<proteinExistence type="predicted"/>
<feature type="non-terminal residue" evidence="2">
    <location>
        <position position="1"/>
    </location>
</feature>
<accession>A0A8X6NKT7</accession>
<organism evidence="2 3">
    <name type="scientific">Nephila pilipes</name>
    <name type="common">Giant wood spider</name>
    <name type="synonym">Nephila maculata</name>
    <dbReference type="NCBI Taxonomy" id="299642"/>
    <lineage>
        <taxon>Eukaryota</taxon>
        <taxon>Metazoa</taxon>
        <taxon>Ecdysozoa</taxon>
        <taxon>Arthropoda</taxon>
        <taxon>Chelicerata</taxon>
        <taxon>Arachnida</taxon>
        <taxon>Araneae</taxon>
        <taxon>Araneomorphae</taxon>
        <taxon>Entelegynae</taxon>
        <taxon>Araneoidea</taxon>
        <taxon>Nephilidae</taxon>
        <taxon>Nephila</taxon>
    </lineage>
</organism>
<evidence type="ECO:0000313" key="1">
    <source>
        <dbReference type="EMBL" id="GFS92741.1"/>
    </source>
</evidence>
<protein>
    <submittedName>
        <fullName evidence="2">Uncharacterized protein</fullName>
    </submittedName>
</protein>
<reference evidence="2" key="1">
    <citation type="submission" date="2020-08" db="EMBL/GenBank/DDBJ databases">
        <title>Multicomponent nature underlies the extraordinary mechanical properties of spider dragline silk.</title>
        <authorList>
            <person name="Kono N."/>
            <person name="Nakamura H."/>
            <person name="Mori M."/>
            <person name="Yoshida Y."/>
            <person name="Ohtoshi R."/>
            <person name="Malay A.D."/>
            <person name="Moran D.A.P."/>
            <person name="Tomita M."/>
            <person name="Numata K."/>
            <person name="Arakawa K."/>
        </authorList>
    </citation>
    <scope>NUCLEOTIDE SEQUENCE</scope>
</reference>
<name>A0A8X6NKT7_NEPPI</name>
<keyword evidence="3" id="KW-1185">Reference proteome</keyword>
<evidence type="ECO:0000313" key="2">
    <source>
        <dbReference type="EMBL" id="GFT18657.1"/>
    </source>
</evidence>
<sequence length="118" mass="13160">VSKHQGYKLLPRYPGASSMDSELLSNAGSEMLANYSVDVTFGNYVAYALDSQVFCKRSRTAVIYIIFNCHILSAITSLHPALHNYSICNQFDAIFGKQGGPVHWPSQLLNLSCFDNFY</sequence>